<gene>
    <name evidence="2" type="ORF">EDC30_1136</name>
</gene>
<feature type="domain" description="Glycosyltransferase subfamily 4-like N-terminal" evidence="1">
    <location>
        <begin position="22"/>
        <end position="166"/>
    </location>
</feature>
<accession>A0A4R3HQG2</accession>
<dbReference type="AlphaFoldDB" id="A0A4R3HQG2"/>
<reference evidence="2 3" key="1">
    <citation type="submission" date="2019-03" db="EMBL/GenBank/DDBJ databases">
        <title>Genomic Encyclopedia of Type Strains, Phase IV (KMG-IV): sequencing the most valuable type-strain genomes for metagenomic binning, comparative biology and taxonomic classification.</title>
        <authorList>
            <person name="Goeker M."/>
        </authorList>
    </citation>
    <scope>NUCLEOTIDE SEQUENCE [LARGE SCALE GENOMIC DNA]</scope>
    <source>
        <strain evidence="2 3">DSM 7445</strain>
    </source>
</reference>
<dbReference type="Pfam" id="PF13579">
    <property type="entry name" value="Glyco_trans_4_4"/>
    <property type="match status" value="1"/>
</dbReference>
<evidence type="ECO:0000259" key="1">
    <source>
        <dbReference type="Pfam" id="PF13579"/>
    </source>
</evidence>
<dbReference type="CDD" id="cd03808">
    <property type="entry name" value="GT4_CapM-like"/>
    <property type="match status" value="1"/>
</dbReference>
<dbReference type="EMBL" id="SLZQ01000013">
    <property type="protein sequence ID" value="TCS34313.1"/>
    <property type="molecule type" value="Genomic_DNA"/>
</dbReference>
<comment type="caution">
    <text evidence="2">The sequence shown here is derived from an EMBL/GenBank/DDBJ whole genome shotgun (WGS) entry which is preliminary data.</text>
</comment>
<dbReference type="Pfam" id="PF13692">
    <property type="entry name" value="Glyco_trans_1_4"/>
    <property type="match status" value="1"/>
</dbReference>
<keyword evidence="2" id="KW-0808">Transferase</keyword>
<dbReference type="RefSeq" id="WP_207907308.1">
    <property type="nucleotide sequence ID" value="NZ_SLZQ01000013.1"/>
</dbReference>
<dbReference type="GO" id="GO:0016757">
    <property type="term" value="F:glycosyltransferase activity"/>
    <property type="evidence" value="ECO:0007669"/>
    <property type="project" value="UniProtKB-ARBA"/>
</dbReference>
<keyword evidence="3" id="KW-1185">Reference proteome</keyword>
<dbReference type="Proteomes" id="UP000295382">
    <property type="component" value="Unassembled WGS sequence"/>
</dbReference>
<protein>
    <submittedName>
        <fullName evidence="2">Glycosyltransferase involved in cell wall biosynthesis</fullName>
    </submittedName>
</protein>
<name>A0A4R3HQG2_PAULE</name>
<dbReference type="PANTHER" id="PTHR12526">
    <property type="entry name" value="GLYCOSYLTRANSFERASE"/>
    <property type="match status" value="1"/>
</dbReference>
<sequence length="387" mass="43354">MMNQTVVISVNTAWNVYNFRAGLIKSLIGNGYEVVVVAPEDDYASRLTALGCRFIHMPMDNNGTHPGRDFALLMRYLRVLRDIRPLAFLGYTIKPNVYGSIAAHVLGIPVINNIAGLGTAFINKSLVTHVVKELYRFSLRRSRKVFFQNADDQRLFMEAGLVRHHVADLLPGSGIDLTHYLPEPVPPLENRPFRFLLVARMLKAKGVEEYVAAASIARQQFPNIEFQMLGFVDKANPDAISLERIQLWEKNGLVRYFGKTDDVRPYMAQADCIVLPSYREGVPHSLLEAAAMARPIIATNVAGCRDIVEHELNGLLCDVKDPQDLAAKMLQMYQSSAMERYAMGMAGRRKVISEFDERIVILKYLDMIGAISAARVKGRENPKAVST</sequence>
<dbReference type="InterPro" id="IPR028098">
    <property type="entry name" value="Glyco_trans_4-like_N"/>
</dbReference>
<proteinExistence type="predicted"/>
<evidence type="ECO:0000313" key="3">
    <source>
        <dbReference type="Proteomes" id="UP000295382"/>
    </source>
</evidence>
<evidence type="ECO:0000313" key="2">
    <source>
        <dbReference type="EMBL" id="TCS34313.1"/>
    </source>
</evidence>
<dbReference type="PANTHER" id="PTHR12526:SF638">
    <property type="entry name" value="SPORE COAT PROTEIN SA"/>
    <property type="match status" value="1"/>
</dbReference>
<organism evidence="2 3">
    <name type="scientific">Paucimonas lemoignei</name>
    <name type="common">Pseudomonas lemoignei</name>
    <dbReference type="NCBI Taxonomy" id="29443"/>
    <lineage>
        <taxon>Bacteria</taxon>
        <taxon>Pseudomonadati</taxon>
        <taxon>Pseudomonadota</taxon>
        <taxon>Betaproteobacteria</taxon>
        <taxon>Burkholderiales</taxon>
        <taxon>Burkholderiaceae</taxon>
        <taxon>Paucimonas</taxon>
    </lineage>
</organism>
<dbReference type="SUPFAM" id="SSF53756">
    <property type="entry name" value="UDP-Glycosyltransferase/glycogen phosphorylase"/>
    <property type="match status" value="1"/>
</dbReference>
<dbReference type="Gene3D" id="3.40.50.2000">
    <property type="entry name" value="Glycogen Phosphorylase B"/>
    <property type="match status" value="2"/>
</dbReference>